<dbReference type="OrthoDB" id="1957285at2"/>
<dbReference type="Pfam" id="PF18902">
    <property type="entry name" value="DUF5658"/>
    <property type="match status" value="1"/>
</dbReference>
<gene>
    <name evidence="3" type="ordered locus">Daud_1247</name>
</gene>
<feature type="domain" description="DUF5658" evidence="2">
    <location>
        <begin position="21"/>
        <end position="109"/>
    </location>
</feature>
<accession>B1I419</accession>
<evidence type="ECO:0000256" key="1">
    <source>
        <dbReference type="SAM" id="Phobius"/>
    </source>
</evidence>
<keyword evidence="1" id="KW-0812">Transmembrane</keyword>
<dbReference type="AlphaFoldDB" id="B1I419"/>
<keyword evidence="1" id="KW-0472">Membrane</keyword>
<sequence>MFHRAAKLIRPPERRLPVFIIAIWALTLADVALTHHGLQIGAICEGNPILAALFDISPALAAASVLLYVGLACVALWWARNKVVWLPAAVRVIVVVKVVVLGAHALWAFRIV</sequence>
<protein>
    <recommendedName>
        <fullName evidence="2">DUF5658 domain-containing protein</fullName>
    </recommendedName>
</protein>
<proteinExistence type="predicted"/>
<dbReference type="KEGG" id="dau:Daud_1247"/>
<dbReference type="HOGENOM" id="CLU_2141839_0_0_9"/>
<reference evidence="4" key="1">
    <citation type="submission" date="2007-10" db="EMBL/GenBank/DDBJ databases">
        <title>Complete sequence of chromosome of Desulforudis audaxviator MP104C.</title>
        <authorList>
            <person name="Copeland A."/>
            <person name="Lucas S."/>
            <person name="Lapidus A."/>
            <person name="Barry K."/>
            <person name="Glavina del Rio T."/>
            <person name="Dalin E."/>
            <person name="Tice H."/>
            <person name="Bruce D."/>
            <person name="Pitluck S."/>
            <person name="Lowry S.R."/>
            <person name="Larimer F."/>
            <person name="Land M.L."/>
            <person name="Hauser L."/>
            <person name="Kyrpides N."/>
            <person name="Ivanova N.N."/>
            <person name="Richardson P."/>
        </authorList>
    </citation>
    <scope>NUCLEOTIDE SEQUENCE [LARGE SCALE GENOMIC DNA]</scope>
    <source>
        <strain evidence="4">MP104C</strain>
    </source>
</reference>
<keyword evidence="1" id="KW-1133">Transmembrane helix</keyword>
<reference evidence="3 4" key="2">
    <citation type="journal article" date="2008" name="Science">
        <title>Environmental genomics reveals a single-species ecosystem deep within Earth.</title>
        <authorList>
            <person name="Chivian D."/>
            <person name="Brodie E.L."/>
            <person name="Alm E.J."/>
            <person name="Culley D.E."/>
            <person name="Dehal P.S."/>
            <person name="Desantis T.Z."/>
            <person name="Gihring T.M."/>
            <person name="Lapidus A."/>
            <person name="Lin L.H."/>
            <person name="Lowry S.R."/>
            <person name="Moser D.P."/>
            <person name="Richardson P.M."/>
            <person name="Southam G."/>
            <person name="Wanger G."/>
            <person name="Pratt L.M."/>
            <person name="Andersen G.L."/>
            <person name="Hazen T.C."/>
            <person name="Brockman F.J."/>
            <person name="Arkin A.P."/>
            <person name="Onstott T.C."/>
        </authorList>
    </citation>
    <scope>NUCLEOTIDE SEQUENCE [LARGE SCALE GENOMIC DNA]</scope>
    <source>
        <strain evidence="3 4">MP104C</strain>
    </source>
</reference>
<evidence type="ECO:0000313" key="3">
    <source>
        <dbReference type="EMBL" id="ACA59758.1"/>
    </source>
</evidence>
<dbReference type="EMBL" id="CP000860">
    <property type="protein sequence ID" value="ACA59758.1"/>
    <property type="molecule type" value="Genomic_DNA"/>
</dbReference>
<dbReference type="Proteomes" id="UP000008544">
    <property type="component" value="Chromosome"/>
</dbReference>
<feature type="transmembrane region" description="Helical" evidence="1">
    <location>
        <begin position="56"/>
        <end position="78"/>
    </location>
</feature>
<evidence type="ECO:0000259" key="2">
    <source>
        <dbReference type="Pfam" id="PF18902"/>
    </source>
</evidence>
<keyword evidence="4" id="KW-1185">Reference proteome</keyword>
<evidence type="ECO:0000313" key="4">
    <source>
        <dbReference type="Proteomes" id="UP000008544"/>
    </source>
</evidence>
<feature type="transmembrane region" description="Helical" evidence="1">
    <location>
        <begin position="90"/>
        <end position="109"/>
    </location>
</feature>
<organism evidence="3 4">
    <name type="scientific">Desulforudis audaxviator (strain MP104C)</name>
    <dbReference type="NCBI Taxonomy" id="477974"/>
    <lineage>
        <taxon>Bacteria</taxon>
        <taxon>Bacillati</taxon>
        <taxon>Bacillota</taxon>
        <taxon>Clostridia</taxon>
        <taxon>Thermoanaerobacterales</taxon>
        <taxon>Candidatus Desulforudaceae</taxon>
        <taxon>Candidatus Desulforudis</taxon>
    </lineage>
</organism>
<dbReference type="InterPro" id="IPR043717">
    <property type="entry name" value="DUF5658"/>
</dbReference>
<name>B1I419_DESAP</name>